<proteinExistence type="predicted"/>
<reference evidence="2" key="1">
    <citation type="submission" date="2021-03" db="EMBL/GenBank/DDBJ databases">
        <title>Comparative genomics and phylogenomic investigation of the class Geoglossomycetes provide insights into ecological specialization and systematics.</title>
        <authorList>
            <person name="Melie T."/>
            <person name="Pirro S."/>
            <person name="Miller A.N."/>
            <person name="Quandt A."/>
        </authorList>
    </citation>
    <scope>NUCLEOTIDE SEQUENCE</scope>
    <source>
        <strain evidence="2">GBOQ0MN5Z8</strain>
    </source>
</reference>
<organism evidence="2 3">
    <name type="scientific">Glutinoglossum americanum</name>
    <dbReference type="NCBI Taxonomy" id="1670608"/>
    <lineage>
        <taxon>Eukaryota</taxon>
        <taxon>Fungi</taxon>
        <taxon>Dikarya</taxon>
        <taxon>Ascomycota</taxon>
        <taxon>Pezizomycotina</taxon>
        <taxon>Geoglossomycetes</taxon>
        <taxon>Geoglossales</taxon>
        <taxon>Geoglossaceae</taxon>
        <taxon>Glutinoglossum</taxon>
    </lineage>
</organism>
<evidence type="ECO:0000256" key="1">
    <source>
        <dbReference type="SAM" id="Coils"/>
    </source>
</evidence>
<dbReference type="EMBL" id="JAGHQL010000045">
    <property type="protein sequence ID" value="KAH0542827.1"/>
    <property type="molecule type" value="Genomic_DNA"/>
</dbReference>
<gene>
    <name evidence="2" type="ORF">FGG08_002781</name>
</gene>
<evidence type="ECO:0000313" key="3">
    <source>
        <dbReference type="Proteomes" id="UP000698800"/>
    </source>
</evidence>
<feature type="coiled-coil region" evidence="1">
    <location>
        <begin position="65"/>
        <end position="92"/>
    </location>
</feature>
<evidence type="ECO:0000313" key="2">
    <source>
        <dbReference type="EMBL" id="KAH0542827.1"/>
    </source>
</evidence>
<keyword evidence="1" id="KW-0175">Coiled coil</keyword>
<protein>
    <submittedName>
        <fullName evidence="2">Uncharacterized protein</fullName>
    </submittedName>
</protein>
<dbReference type="Proteomes" id="UP000698800">
    <property type="component" value="Unassembled WGS sequence"/>
</dbReference>
<name>A0A9P8L5A3_9PEZI</name>
<comment type="caution">
    <text evidence="2">The sequence shown here is derived from an EMBL/GenBank/DDBJ whole genome shotgun (WGS) entry which is preliminary data.</text>
</comment>
<accession>A0A9P8L5A3</accession>
<sequence>MCNRILIRYSCHHEDETDEVMYCYQGHEKGKRKCRDSAVRVRKVDEKCEEGCEGVALWRGEETQRERERRERKEWERRERKWKKKYGGLERR</sequence>
<keyword evidence="3" id="KW-1185">Reference proteome</keyword>
<dbReference type="AlphaFoldDB" id="A0A9P8L5A3"/>